<accession>F9Y4L9</accession>
<sequence length="200" mass="21413">MQTLPAAVAAARQKRAGQITHYLIWINARTFDDPPQYEPVGFWTGDHDRQFEVAGVSRTYLGAGEVISVDQLAQTIGLTVRPWKAGLSGLTDNGRAAIRGYDLRLAAADVHTVDFDPATMQPLSAPVPEIFGRVGSVTIQTPAQGGTGGAEVSILSTAWQLTRRVFLTRSAAGMAERGNGQDQFYKYSSSTGADTWGAKG</sequence>
<organism evidence="1 2">
    <name type="scientific">Ketogulonicigenium vulgare (strain WSH-001)</name>
    <dbReference type="NCBI Taxonomy" id="759362"/>
    <lineage>
        <taxon>Bacteria</taxon>
        <taxon>Pseudomonadati</taxon>
        <taxon>Pseudomonadota</taxon>
        <taxon>Alphaproteobacteria</taxon>
        <taxon>Rhodobacterales</taxon>
        <taxon>Roseobacteraceae</taxon>
        <taxon>Ketogulonicigenium</taxon>
    </lineage>
</organism>
<name>F9Y4L9_KETVW</name>
<dbReference type="KEGG" id="kvl:KVU_0737"/>
<keyword evidence="2" id="KW-1185">Reference proteome</keyword>
<dbReference type="RefSeq" id="WP_014537638.1">
    <property type="nucleotide sequence ID" value="NC_017384.1"/>
</dbReference>
<dbReference type="HOGENOM" id="CLU_1364701_0_0_5"/>
<evidence type="ECO:0000313" key="1">
    <source>
        <dbReference type="EMBL" id="AEM40576.1"/>
    </source>
</evidence>
<evidence type="ECO:0000313" key="2">
    <source>
        <dbReference type="Proteomes" id="UP000000692"/>
    </source>
</evidence>
<reference evidence="1 2" key="1">
    <citation type="journal article" date="2011" name="J. Bacteriol.">
        <title>Complete genome sequence of the industrial strain Ketogulonicigenium vulgare WSH-001.</title>
        <authorList>
            <person name="Liu L."/>
            <person name="Li Y."/>
            <person name="Zhang J."/>
            <person name="Zhou Z."/>
            <person name="Liu J."/>
            <person name="Li X."/>
            <person name="Zhou J."/>
            <person name="Du G."/>
            <person name="Wang L."/>
            <person name="Chen J."/>
        </authorList>
    </citation>
    <scope>NUCLEOTIDE SEQUENCE [LARGE SCALE GENOMIC DNA]</scope>
    <source>
        <strain evidence="1 2">WSH-001</strain>
    </source>
</reference>
<proteinExistence type="predicted"/>
<dbReference type="OrthoDB" id="7770859at2"/>
<dbReference type="eggNOG" id="ENOG5032S78">
    <property type="taxonomic scope" value="Bacteria"/>
</dbReference>
<gene>
    <name evidence="1" type="ordered locus">KVU_0737</name>
</gene>
<protein>
    <submittedName>
        <fullName evidence="1">Uncharacterized protein</fullName>
    </submittedName>
</protein>
<dbReference type="Proteomes" id="UP000000692">
    <property type="component" value="Chromosome"/>
</dbReference>
<dbReference type="EMBL" id="CP002018">
    <property type="protein sequence ID" value="AEM40576.1"/>
    <property type="molecule type" value="Genomic_DNA"/>
</dbReference>
<dbReference type="AlphaFoldDB" id="F9Y4L9"/>